<gene>
    <name evidence="1" type="ORF">AC094_42700</name>
</gene>
<comment type="caution">
    <text evidence="1">The sequence shown here is derived from an EMBL/GenBank/DDBJ whole genome shotgun (WGS) entry which is preliminary data.</text>
</comment>
<accession>A0A853PPF3</accession>
<evidence type="ECO:0000313" key="1">
    <source>
        <dbReference type="EMBL" id="OCR27498.1"/>
    </source>
</evidence>
<dbReference type="EMBL" id="LIDT01000044">
    <property type="protein sequence ID" value="OCR27498.1"/>
    <property type="molecule type" value="Genomic_DNA"/>
</dbReference>
<dbReference type="AlphaFoldDB" id="A0A853PPF3"/>
<protein>
    <submittedName>
        <fullName evidence="1">Uncharacterized protein</fullName>
    </submittedName>
</protein>
<name>A0A853PPF3_BACFG</name>
<reference evidence="1 2" key="1">
    <citation type="journal article" date="2016" name="PLoS ONE">
        <title>Genomic Diversity of Enterotoxigenic Strains of Bacteroides fragilis.</title>
        <authorList>
            <person name="Pierce J.V."/>
            <person name="Bernstein H.D."/>
        </authorList>
    </citation>
    <scope>NUCLEOTIDE SEQUENCE [LARGE SCALE GENOMIC DNA]</scope>
    <source>
        <strain evidence="1 2">20793-3</strain>
    </source>
</reference>
<dbReference type="Proteomes" id="UP000093197">
    <property type="component" value="Unassembled WGS sequence"/>
</dbReference>
<proteinExistence type="predicted"/>
<sequence>MHKKEELLLNPQKSINIYFSTMILYEFASLLHFTHSIDTEL</sequence>
<evidence type="ECO:0000313" key="2">
    <source>
        <dbReference type="Proteomes" id="UP000093197"/>
    </source>
</evidence>
<organism evidence="1 2">
    <name type="scientific">Bacteroides fragilis</name>
    <dbReference type="NCBI Taxonomy" id="817"/>
    <lineage>
        <taxon>Bacteria</taxon>
        <taxon>Pseudomonadati</taxon>
        <taxon>Bacteroidota</taxon>
        <taxon>Bacteroidia</taxon>
        <taxon>Bacteroidales</taxon>
        <taxon>Bacteroidaceae</taxon>
        <taxon>Bacteroides</taxon>
    </lineage>
</organism>